<dbReference type="NCBIfam" id="TIGR00685">
    <property type="entry name" value="T6PP"/>
    <property type="match status" value="1"/>
</dbReference>
<sequence>MQRLLIVSNRLPVSVEKRKGIVQYNDSVGGVATGLSAFHKSHHSIWVGWPGIPAEKIKEERKSIENKLISQYNCYPVFLNHSTIEKYYHGYSNRTIWPLFHYFTQHAIYDKSLWEEYKEANKVFCDAVAEVQEKGDIIWVHDYHLMLLPRLLRERIPDATLGVFFHIPFPSSELFRLLPQRKEILDGLLGADLIGFHTYDYVNHFLSSVRRLSGYEHSYGQISVGERTVRVDSFPMGIDYARFSKAFQDRNVKREMAKYLKRLGKQRVILSIDRLDYTKGITQRLEAFSIFLGRNPDYRGKITLVLVAVPSRTQVDTYKQLKKQVDELVGRINGEYGTIDWTPIWYMYRSLPFASLASLYSIADVCLVTPLRDGMNLIAKEYVATRRDGKGVLILSEMAGASKELGEAIIINANNQVEIAGALEQALTMPESEQTDRNRIMQERLQRYNIVRWAKDFLGRLVDTKELQKELQARRLSVVMTTKLRSDYQRSQRRLLLLDYDGTLIPFRERPEEAAPDHGLLALLEKLAEDEKNEVVIISGRDRTSLQNWFGTLDLGLVSEHGAWVKKKKEGWKTIEPLTDEWKEKIRPLLELHVDRTPGAFIEEKEFSIAWHYRRADPGIGETRAGELIDNLLSLTTNLNLQILRGNKVVDIKTAGISKERATSQWISKEEWEFIMAIGDDLTDEDIFAALPDDAYSIKVGFTPSVAKYNLDSPGEVLLLLGELITDGPPET</sequence>
<evidence type="ECO:0000313" key="8">
    <source>
        <dbReference type="EMBL" id="TET81354.1"/>
    </source>
</evidence>
<dbReference type="GO" id="GO:0003825">
    <property type="term" value="F:alpha,alpha-trehalose-phosphate synthase (UDP-forming) activity"/>
    <property type="evidence" value="ECO:0007669"/>
    <property type="project" value="UniProtKB-UniRule"/>
</dbReference>
<dbReference type="NCBIfam" id="TIGR02400">
    <property type="entry name" value="trehalose_OtsA"/>
    <property type="match status" value="1"/>
</dbReference>
<dbReference type="Pfam" id="PF00982">
    <property type="entry name" value="Glyco_transf_20"/>
    <property type="match status" value="1"/>
</dbReference>
<dbReference type="NCBIfam" id="NF011071">
    <property type="entry name" value="PRK14501.1"/>
    <property type="match status" value="1"/>
</dbReference>
<accession>A0A523XQ00</accession>
<evidence type="ECO:0000256" key="5">
    <source>
        <dbReference type="ARBA" id="ARBA00022679"/>
    </source>
</evidence>
<dbReference type="InterPro" id="IPR003337">
    <property type="entry name" value="Trehalose_PPase"/>
</dbReference>
<comment type="caution">
    <text evidence="8">The sequence shown here is derived from an EMBL/GenBank/DDBJ whole genome shotgun (WGS) entry which is preliminary data.</text>
</comment>
<dbReference type="UniPathway" id="UPA00299"/>
<evidence type="ECO:0000256" key="2">
    <source>
        <dbReference type="ARBA" id="ARBA00006330"/>
    </source>
</evidence>
<evidence type="ECO:0000313" key="9">
    <source>
        <dbReference type="Proteomes" id="UP000315534"/>
    </source>
</evidence>
<evidence type="ECO:0000256" key="6">
    <source>
        <dbReference type="ARBA" id="ARBA00048039"/>
    </source>
</evidence>
<evidence type="ECO:0000256" key="7">
    <source>
        <dbReference type="NCBIfam" id="TIGR02400"/>
    </source>
</evidence>
<dbReference type="Gene3D" id="3.40.50.2000">
    <property type="entry name" value="Glycogen Phosphorylase B"/>
    <property type="match status" value="2"/>
</dbReference>
<dbReference type="InterPro" id="IPR023214">
    <property type="entry name" value="HAD_sf"/>
</dbReference>
<dbReference type="Pfam" id="PF02358">
    <property type="entry name" value="Trehalose_PPase"/>
    <property type="match status" value="1"/>
</dbReference>
<comment type="similarity">
    <text evidence="2">In the C-terminal section; belongs to the trehalose phosphatase family.</text>
</comment>
<dbReference type="PANTHER" id="PTHR10788">
    <property type="entry name" value="TREHALOSE-6-PHOSPHATE SYNTHASE"/>
    <property type="match status" value="1"/>
</dbReference>
<evidence type="ECO:0000256" key="3">
    <source>
        <dbReference type="ARBA" id="ARBA00008799"/>
    </source>
</evidence>
<keyword evidence="5" id="KW-0808">Transferase</keyword>
<evidence type="ECO:0000256" key="1">
    <source>
        <dbReference type="ARBA" id="ARBA00005199"/>
    </source>
</evidence>
<dbReference type="InterPro" id="IPR001830">
    <property type="entry name" value="Glyco_trans_20"/>
</dbReference>
<name>A0A523XQ00_UNCT6</name>
<dbReference type="GO" id="GO:0005829">
    <property type="term" value="C:cytosol"/>
    <property type="evidence" value="ECO:0007669"/>
    <property type="project" value="TreeGrafter"/>
</dbReference>
<dbReference type="SUPFAM" id="SSF56784">
    <property type="entry name" value="HAD-like"/>
    <property type="match status" value="1"/>
</dbReference>
<dbReference type="Gene3D" id="3.30.70.1020">
    <property type="entry name" value="Trehalose-6-phosphate phosphatase related protein, domain 2"/>
    <property type="match status" value="1"/>
</dbReference>
<dbReference type="EMBL" id="SOIP01000247">
    <property type="protein sequence ID" value="TET81354.1"/>
    <property type="molecule type" value="Genomic_DNA"/>
</dbReference>
<evidence type="ECO:0000256" key="4">
    <source>
        <dbReference type="ARBA" id="ARBA00022676"/>
    </source>
</evidence>
<dbReference type="PANTHER" id="PTHR10788:SF106">
    <property type="entry name" value="BCDNA.GH08860"/>
    <property type="match status" value="1"/>
</dbReference>
<dbReference type="CDD" id="cd01627">
    <property type="entry name" value="HAD_TPP"/>
    <property type="match status" value="1"/>
</dbReference>
<dbReference type="CDD" id="cd03788">
    <property type="entry name" value="GT20_TPS"/>
    <property type="match status" value="1"/>
</dbReference>
<keyword evidence="4" id="KW-0328">Glycosyltransferase</keyword>
<dbReference type="GO" id="GO:0005992">
    <property type="term" value="P:trehalose biosynthetic process"/>
    <property type="evidence" value="ECO:0007669"/>
    <property type="project" value="UniProtKB-UniRule"/>
</dbReference>
<proteinExistence type="inferred from homology"/>
<dbReference type="NCBIfam" id="TIGR01484">
    <property type="entry name" value="HAD-SF-IIB"/>
    <property type="match status" value="1"/>
</dbReference>
<dbReference type="GO" id="GO:0004805">
    <property type="term" value="F:trehalose-phosphatase activity"/>
    <property type="evidence" value="ECO:0007669"/>
    <property type="project" value="TreeGrafter"/>
</dbReference>
<comment type="pathway">
    <text evidence="1">Glycan biosynthesis; trehalose biosynthesis.</text>
</comment>
<organism evidence="8 9">
    <name type="scientific">candidate division TA06 bacterium</name>
    <dbReference type="NCBI Taxonomy" id="2250710"/>
    <lineage>
        <taxon>Bacteria</taxon>
        <taxon>Bacteria division TA06</taxon>
    </lineage>
</organism>
<dbReference type="Proteomes" id="UP000315534">
    <property type="component" value="Unassembled WGS sequence"/>
</dbReference>
<comment type="similarity">
    <text evidence="3">Belongs to the glycosyltransferase 20 family.</text>
</comment>
<comment type="catalytic activity">
    <reaction evidence="6">
        <text>D-glucose 6-phosphate + UDP-alpha-D-glucose = alpha,alpha-trehalose 6-phosphate + UDP + H(+)</text>
        <dbReference type="Rhea" id="RHEA:18889"/>
        <dbReference type="ChEBI" id="CHEBI:15378"/>
        <dbReference type="ChEBI" id="CHEBI:58223"/>
        <dbReference type="ChEBI" id="CHEBI:58429"/>
        <dbReference type="ChEBI" id="CHEBI:58885"/>
        <dbReference type="ChEBI" id="CHEBI:61548"/>
        <dbReference type="EC" id="2.4.1.15"/>
    </reaction>
</comment>
<dbReference type="EC" id="2.4.1.15" evidence="7"/>
<gene>
    <name evidence="8" type="ORF">E3J38_04060</name>
</gene>
<dbReference type="Gene3D" id="3.40.50.1000">
    <property type="entry name" value="HAD superfamily/HAD-like"/>
    <property type="match status" value="1"/>
</dbReference>
<dbReference type="InterPro" id="IPR012766">
    <property type="entry name" value="Trehalose_OtsA"/>
</dbReference>
<protein>
    <recommendedName>
        <fullName evidence="7">Alpha,alpha-trehalose-phosphate synthase</fullName>
        <ecNumber evidence="7">2.4.1.15</ecNumber>
    </recommendedName>
</protein>
<dbReference type="SUPFAM" id="SSF53756">
    <property type="entry name" value="UDP-Glycosyltransferase/glycogen phosphorylase"/>
    <property type="match status" value="1"/>
</dbReference>
<dbReference type="InterPro" id="IPR036412">
    <property type="entry name" value="HAD-like_sf"/>
</dbReference>
<reference evidence="8 9" key="1">
    <citation type="submission" date="2019-03" db="EMBL/GenBank/DDBJ databases">
        <title>Metabolic potential of uncultured bacteria and archaea associated with petroleum seepage in deep-sea sediments.</title>
        <authorList>
            <person name="Dong X."/>
            <person name="Hubert C."/>
        </authorList>
    </citation>
    <scope>NUCLEOTIDE SEQUENCE [LARGE SCALE GENOMIC DNA]</scope>
    <source>
        <strain evidence="8">E29_bin36</strain>
    </source>
</reference>
<dbReference type="InterPro" id="IPR006379">
    <property type="entry name" value="HAD-SF_hydro_IIB"/>
</dbReference>
<dbReference type="AlphaFoldDB" id="A0A523XQ00"/>